<evidence type="ECO:0000256" key="7">
    <source>
        <dbReference type="ARBA" id="ARBA00023237"/>
    </source>
</evidence>
<dbReference type="GO" id="GO:0015562">
    <property type="term" value="F:efflux transmembrane transporter activity"/>
    <property type="evidence" value="ECO:0007669"/>
    <property type="project" value="InterPro"/>
</dbReference>
<evidence type="ECO:0000256" key="1">
    <source>
        <dbReference type="ARBA" id="ARBA00004442"/>
    </source>
</evidence>
<evidence type="ECO:0000313" key="10">
    <source>
        <dbReference type="EMBL" id="TMQ62785.1"/>
    </source>
</evidence>
<evidence type="ECO:0000256" key="4">
    <source>
        <dbReference type="ARBA" id="ARBA00022452"/>
    </source>
</evidence>
<keyword evidence="6" id="KW-0472">Membrane</keyword>
<proteinExistence type="inferred from homology"/>
<reference evidence="10 11" key="1">
    <citation type="journal article" date="2019" name="Nat. Microbiol.">
        <title>Mediterranean grassland soil C-N compound turnover is dependent on rainfall and depth, and is mediated by genomically divergent microorganisms.</title>
        <authorList>
            <person name="Diamond S."/>
            <person name="Andeer P.F."/>
            <person name="Li Z."/>
            <person name="Crits-Christoph A."/>
            <person name="Burstein D."/>
            <person name="Anantharaman K."/>
            <person name="Lane K.R."/>
            <person name="Thomas B.C."/>
            <person name="Pan C."/>
            <person name="Northen T.R."/>
            <person name="Banfield J.F."/>
        </authorList>
    </citation>
    <scope>NUCLEOTIDE SEQUENCE [LARGE SCALE GENOMIC DNA]</scope>
    <source>
        <strain evidence="10">WS_8</strain>
    </source>
</reference>
<comment type="similarity">
    <text evidence="2">Belongs to the outer membrane factor (OMF) (TC 1.B.17) family.</text>
</comment>
<dbReference type="PANTHER" id="PTHR30026:SF20">
    <property type="entry name" value="OUTER MEMBRANE PROTEIN TOLC"/>
    <property type="match status" value="1"/>
</dbReference>
<evidence type="ECO:0000256" key="3">
    <source>
        <dbReference type="ARBA" id="ARBA00022448"/>
    </source>
</evidence>
<accession>A0A538TGL8</accession>
<keyword evidence="7" id="KW-0998">Cell outer membrane</keyword>
<evidence type="ECO:0000313" key="11">
    <source>
        <dbReference type="Proteomes" id="UP000316609"/>
    </source>
</evidence>
<keyword evidence="5" id="KW-0812">Transmembrane</keyword>
<dbReference type="AlphaFoldDB" id="A0A538TGL8"/>
<dbReference type="SUPFAM" id="SSF56954">
    <property type="entry name" value="Outer membrane efflux proteins (OEP)"/>
    <property type="match status" value="1"/>
</dbReference>
<evidence type="ECO:0000256" key="9">
    <source>
        <dbReference type="SAM" id="MobiDB-lite"/>
    </source>
</evidence>
<feature type="region of interest" description="Disordered" evidence="9">
    <location>
        <begin position="299"/>
        <end position="327"/>
    </location>
</feature>
<dbReference type="EMBL" id="VBOY01000123">
    <property type="protein sequence ID" value="TMQ62785.1"/>
    <property type="molecule type" value="Genomic_DNA"/>
</dbReference>
<dbReference type="Proteomes" id="UP000316609">
    <property type="component" value="Unassembled WGS sequence"/>
</dbReference>
<comment type="subcellular location">
    <subcellularLocation>
        <location evidence="1">Cell outer membrane</location>
    </subcellularLocation>
</comment>
<sequence length="457" mass="48824">MTRAGWKAYGLAAAASALWAIVADGETLTADKAVQLALRQNIQVIGAEANLLDARGGMYGAWSPLLPHLSASLSRFGTDISNEKGGRNVGGGLTPTISSDFVAYGTTPSVGGSWSFLNLSSIAGFSSARGALKAARLSRDAIRSQVALDARRQFYEVVKAVRLAQVATGALHLARDDERRVRALFEVGSVSRSDLLKAQVRTAQSELDSLTASQTVIVQRITLAGLVGVKETEMGEVDTVLAVEPQDYDEGRLLSEASSARPDIKAADADVKAAQARLNSARFSRLPYVTASASVDFNTRSRSTSGIDPPGAPPLFTPGKAGSSSETDRQFSGQVALNWNVFDGLQTDSRIASARAQVMRARADRDALRRNLESEVHQALIAYREAVERDKVARRALESATENLKLTQEKYNVGSATVLELIDAQVQLQRAQSDGVSALAAIRVAEAQLDRVRGRAE</sequence>
<name>A0A538TGL8_UNCEI</name>
<dbReference type="Pfam" id="PF02321">
    <property type="entry name" value="OEP"/>
    <property type="match status" value="1"/>
</dbReference>
<gene>
    <name evidence="10" type="ORF">E6K78_11195</name>
</gene>
<dbReference type="PANTHER" id="PTHR30026">
    <property type="entry name" value="OUTER MEMBRANE PROTEIN TOLC"/>
    <property type="match status" value="1"/>
</dbReference>
<evidence type="ECO:0000256" key="6">
    <source>
        <dbReference type="ARBA" id="ARBA00023136"/>
    </source>
</evidence>
<protein>
    <submittedName>
        <fullName evidence="10">TolC family protein</fullName>
    </submittedName>
</protein>
<keyword evidence="4" id="KW-1134">Transmembrane beta strand</keyword>
<dbReference type="Gene3D" id="1.20.1600.10">
    <property type="entry name" value="Outer membrane efflux proteins (OEP)"/>
    <property type="match status" value="1"/>
</dbReference>
<organism evidence="10 11">
    <name type="scientific">Eiseniibacteriota bacterium</name>
    <dbReference type="NCBI Taxonomy" id="2212470"/>
    <lineage>
        <taxon>Bacteria</taxon>
        <taxon>Candidatus Eiseniibacteriota</taxon>
    </lineage>
</organism>
<dbReference type="GO" id="GO:1990281">
    <property type="term" value="C:efflux pump complex"/>
    <property type="evidence" value="ECO:0007669"/>
    <property type="project" value="TreeGrafter"/>
</dbReference>
<dbReference type="InterPro" id="IPR051906">
    <property type="entry name" value="TolC-like"/>
</dbReference>
<dbReference type="GO" id="GO:0015288">
    <property type="term" value="F:porin activity"/>
    <property type="evidence" value="ECO:0007669"/>
    <property type="project" value="TreeGrafter"/>
</dbReference>
<evidence type="ECO:0000256" key="2">
    <source>
        <dbReference type="ARBA" id="ARBA00007613"/>
    </source>
</evidence>
<comment type="caution">
    <text evidence="10">The sequence shown here is derived from an EMBL/GenBank/DDBJ whole genome shotgun (WGS) entry which is preliminary data.</text>
</comment>
<dbReference type="GO" id="GO:0009279">
    <property type="term" value="C:cell outer membrane"/>
    <property type="evidence" value="ECO:0007669"/>
    <property type="project" value="UniProtKB-SubCell"/>
</dbReference>
<evidence type="ECO:0000256" key="8">
    <source>
        <dbReference type="SAM" id="Coils"/>
    </source>
</evidence>
<dbReference type="InterPro" id="IPR003423">
    <property type="entry name" value="OMP_efflux"/>
</dbReference>
<feature type="coiled-coil region" evidence="8">
    <location>
        <begin position="351"/>
        <end position="389"/>
    </location>
</feature>
<keyword evidence="8" id="KW-0175">Coiled coil</keyword>
<keyword evidence="3" id="KW-0813">Transport</keyword>
<evidence type="ECO:0000256" key="5">
    <source>
        <dbReference type="ARBA" id="ARBA00022692"/>
    </source>
</evidence>